<organism evidence="2 3">
    <name type="scientific">Clostridium butyricum</name>
    <dbReference type="NCBI Taxonomy" id="1492"/>
    <lineage>
        <taxon>Bacteria</taxon>
        <taxon>Bacillati</taxon>
        <taxon>Bacillota</taxon>
        <taxon>Clostridia</taxon>
        <taxon>Eubacteriales</taxon>
        <taxon>Clostridiaceae</taxon>
        <taxon>Clostridium</taxon>
    </lineage>
</organism>
<protein>
    <submittedName>
        <fullName evidence="2">Uncharacterized protein</fullName>
    </submittedName>
</protein>
<evidence type="ECO:0000313" key="2">
    <source>
        <dbReference type="EMBL" id="PPV12128.1"/>
    </source>
</evidence>
<name>A0A0A6PTI6_CLOBU</name>
<dbReference type="Proteomes" id="UP000238081">
    <property type="component" value="Unassembled WGS sequence"/>
</dbReference>
<proteinExistence type="predicted"/>
<evidence type="ECO:0000313" key="3">
    <source>
        <dbReference type="Proteomes" id="UP000238081"/>
    </source>
</evidence>
<dbReference type="AlphaFoldDB" id="A0A0A6PTI6"/>
<feature type="region of interest" description="Disordered" evidence="1">
    <location>
        <begin position="24"/>
        <end position="54"/>
    </location>
</feature>
<comment type="caution">
    <text evidence="2">The sequence shown here is derived from an EMBL/GenBank/DDBJ whole genome shotgun (WGS) entry which is preliminary data.</text>
</comment>
<sequence>MNLCINGNSNKNLYTLSNFKNKTDKADPEEIKKKNNTKDLTNDKKINDKDDSKKNKQIISYQDGKYYFTYMISDDGSKILLNKVKVNNTVDTKKTNSLFNTSEHLKTIFKYKENLNSCSKDEQSLKEIISSLKNCYNI</sequence>
<reference evidence="2 3" key="1">
    <citation type="submission" date="2016-01" db="EMBL/GenBank/DDBJ databases">
        <title>Characterization of the Clostridium difficile lineages that are prevalent in Hong Kong and China.</title>
        <authorList>
            <person name="Kwok J.S.-L."/>
            <person name="Lam W.-Y."/>
            <person name="Ip M."/>
            <person name="Chan T.-F."/>
            <person name="Hawkey P.M."/>
            <person name="Tsui S.K.-W."/>
        </authorList>
    </citation>
    <scope>NUCLEOTIDE SEQUENCE [LARGE SCALE GENOMIC DNA]</scope>
    <source>
        <strain evidence="2 3">300064</strain>
    </source>
</reference>
<gene>
    <name evidence="2" type="ORF">AWN73_19830</name>
</gene>
<evidence type="ECO:0000256" key="1">
    <source>
        <dbReference type="SAM" id="MobiDB-lite"/>
    </source>
</evidence>
<accession>A0A0A6PTI6</accession>
<dbReference type="EMBL" id="LRDH01000161">
    <property type="protein sequence ID" value="PPV12128.1"/>
    <property type="molecule type" value="Genomic_DNA"/>
</dbReference>
<dbReference type="RefSeq" id="WP_043663115.1">
    <property type="nucleotide sequence ID" value="NZ_JSEG01000006.1"/>
</dbReference>